<gene>
    <name evidence="2" type="ORF">Ciccas_001880</name>
</gene>
<protein>
    <submittedName>
        <fullName evidence="2">Uncharacterized protein</fullName>
    </submittedName>
</protein>
<dbReference type="Pfam" id="PF00106">
    <property type="entry name" value="adh_short"/>
    <property type="match status" value="2"/>
</dbReference>
<evidence type="ECO:0000313" key="2">
    <source>
        <dbReference type="EMBL" id="KAL3319450.1"/>
    </source>
</evidence>
<evidence type="ECO:0000313" key="3">
    <source>
        <dbReference type="Proteomes" id="UP001626550"/>
    </source>
</evidence>
<comment type="caution">
    <text evidence="2">The sequence shown here is derived from an EMBL/GenBank/DDBJ whole genome shotgun (WGS) entry which is preliminary data.</text>
</comment>
<dbReference type="SUPFAM" id="SSF51735">
    <property type="entry name" value="NAD(P)-binding Rossmann-fold domains"/>
    <property type="match status" value="1"/>
</dbReference>
<evidence type="ECO:0000256" key="1">
    <source>
        <dbReference type="ARBA" id="ARBA00023002"/>
    </source>
</evidence>
<dbReference type="InterPro" id="IPR036291">
    <property type="entry name" value="NAD(P)-bd_dom_sf"/>
</dbReference>
<dbReference type="AlphaFoldDB" id="A0ABD2QIT7"/>
<dbReference type="Gene3D" id="3.40.50.720">
    <property type="entry name" value="NAD(P)-binding Rossmann-like Domain"/>
    <property type="match status" value="1"/>
</dbReference>
<dbReference type="InterPro" id="IPR002347">
    <property type="entry name" value="SDR_fam"/>
</dbReference>
<dbReference type="Proteomes" id="UP001626550">
    <property type="component" value="Unassembled WGS sequence"/>
</dbReference>
<name>A0ABD2QIT7_9PLAT</name>
<keyword evidence="3" id="KW-1185">Reference proteome</keyword>
<keyword evidence="1" id="KW-0560">Oxidoreductase</keyword>
<dbReference type="PANTHER" id="PTHR43157:SF31">
    <property type="entry name" value="PHOSPHATIDYLINOSITOL-GLYCAN BIOSYNTHESIS CLASS F PROTEIN"/>
    <property type="match status" value="1"/>
</dbReference>
<proteinExistence type="predicted"/>
<reference evidence="2 3" key="1">
    <citation type="submission" date="2024-11" db="EMBL/GenBank/DDBJ databases">
        <title>Adaptive evolution of stress response genes in parasites aligns with host niche diversity.</title>
        <authorList>
            <person name="Hahn C."/>
            <person name="Resl P."/>
        </authorList>
    </citation>
    <scope>NUCLEOTIDE SEQUENCE [LARGE SCALE GENOMIC DNA]</scope>
    <source>
        <strain evidence="2">EGGRZ-B1_66</strain>
        <tissue evidence="2">Body</tissue>
    </source>
</reference>
<organism evidence="2 3">
    <name type="scientific">Cichlidogyrus casuarinus</name>
    <dbReference type="NCBI Taxonomy" id="1844966"/>
    <lineage>
        <taxon>Eukaryota</taxon>
        <taxon>Metazoa</taxon>
        <taxon>Spiralia</taxon>
        <taxon>Lophotrochozoa</taxon>
        <taxon>Platyhelminthes</taxon>
        <taxon>Monogenea</taxon>
        <taxon>Monopisthocotylea</taxon>
        <taxon>Dactylogyridea</taxon>
        <taxon>Ancyrocephalidae</taxon>
        <taxon>Cichlidogyrus</taxon>
    </lineage>
</organism>
<sequence>MTLGNKSCKLAGRLNGKNFIVTGANCGIGLETAAELARRGAAKVIMACRSEERGRAAKEEILSRYGASNPNALTKNVAISSLQQYLQHVTETQLVVMSLDLENRASIKSFAEAVQKEIPRIDMLINNAGAHFPKSYDSALGNEIHVEVNYLGPFLLTQLLMDKLIESHARIIDVSSMAHKSSPAIDVNRLDLLDERRNGMIKAYSYSKMLNAIHAINLGRKYGDKGIVAVSLHPGVIATQLSRNNNGFFRSLIQCFAPVLKTCWDGAQTTMYCVMLENPKQGGYYSDCALSTVQNCPTDEATLDKIWSWSLEKVGLK</sequence>
<dbReference type="PRINTS" id="PR00081">
    <property type="entry name" value="GDHRDH"/>
</dbReference>
<accession>A0ABD2QIT7</accession>
<dbReference type="EMBL" id="JBJKFK010000135">
    <property type="protein sequence ID" value="KAL3319450.1"/>
    <property type="molecule type" value="Genomic_DNA"/>
</dbReference>
<dbReference type="GO" id="GO:0016491">
    <property type="term" value="F:oxidoreductase activity"/>
    <property type="evidence" value="ECO:0007669"/>
    <property type="project" value="UniProtKB-KW"/>
</dbReference>
<dbReference type="PANTHER" id="PTHR43157">
    <property type="entry name" value="PHOSPHATIDYLINOSITOL-GLYCAN BIOSYNTHESIS CLASS F PROTEIN-RELATED"/>
    <property type="match status" value="1"/>
</dbReference>